<comment type="caution">
    <text evidence="1">The sequence shown here is derived from an EMBL/GenBank/DDBJ whole genome shotgun (WGS) entry which is preliminary data.</text>
</comment>
<name>A0ABR4I9J4_9EURO</name>
<sequence>MATASLFDDGTPSSVVAWKQAASKGGLLVRSHITESQFLVLRTLIINSRAHAFNPARYQLTWRLGHARQLLRASTHFAHYVQAIRAGSLDGMGDFGPLRKQQYEILAAGRQSDKLRKCDETPINPSNTSWWRNTKIRLEANFGHLAGVAADSKFVAITDGQMQDKMSMQIKGVVECKSRARRSCGRAVDMQEAAMLVAWIKEFPGPQRRVLVSQDGREIYVTFAVYGEAWKKDYLRDGNLRLDARGFMRINRFGPWVINDADNMEEVAAILLAISL</sequence>
<evidence type="ECO:0000313" key="1">
    <source>
        <dbReference type="EMBL" id="KAL2824420.1"/>
    </source>
</evidence>
<gene>
    <name evidence="1" type="ORF">BDW59DRAFT_172933</name>
</gene>
<proteinExistence type="predicted"/>
<keyword evidence="2" id="KW-1185">Reference proteome</keyword>
<accession>A0ABR4I9J4</accession>
<protein>
    <submittedName>
        <fullName evidence="1">Uncharacterized protein</fullName>
    </submittedName>
</protein>
<dbReference type="EMBL" id="JBFXLS010000044">
    <property type="protein sequence ID" value="KAL2824420.1"/>
    <property type="molecule type" value="Genomic_DNA"/>
</dbReference>
<reference evidence="1 2" key="1">
    <citation type="submission" date="2024-07" db="EMBL/GenBank/DDBJ databases">
        <title>Section-level genome sequencing and comparative genomics of Aspergillus sections Usti and Cavernicolus.</title>
        <authorList>
            <consortium name="Lawrence Berkeley National Laboratory"/>
            <person name="Nybo J.L."/>
            <person name="Vesth T.C."/>
            <person name="Theobald S."/>
            <person name="Frisvad J.C."/>
            <person name="Larsen T.O."/>
            <person name="Kjaerboelling I."/>
            <person name="Rothschild-Mancinelli K."/>
            <person name="Lyhne E.K."/>
            <person name="Kogle M.E."/>
            <person name="Barry K."/>
            <person name="Clum A."/>
            <person name="Na H."/>
            <person name="Ledsgaard L."/>
            <person name="Lin J."/>
            <person name="Lipzen A."/>
            <person name="Kuo A."/>
            <person name="Riley R."/>
            <person name="Mondo S."/>
            <person name="LaButti K."/>
            <person name="Haridas S."/>
            <person name="Pangalinan J."/>
            <person name="Salamov A.A."/>
            <person name="Simmons B.A."/>
            <person name="Magnuson J.K."/>
            <person name="Chen J."/>
            <person name="Drula E."/>
            <person name="Henrissat B."/>
            <person name="Wiebenga A."/>
            <person name="Lubbers R.J."/>
            <person name="Gomes A.C."/>
            <person name="Makela M.R."/>
            <person name="Stajich J."/>
            <person name="Grigoriev I.V."/>
            <person name="Mortensen U.H."/>
            <person name="De vries R.P."/>
            <person name="Baker S.E."/>
            <person name="Andersen M.R."/>
        </authorList>
    </citation>
    <scope>NUCLEOTIDE SEQUENCE [LARGE SCALE GENOMIC DNA]</scope>
    <source>
        <strain evidence="1 2">CBS 600.67</strain>
    </source>
</reference>
<organism evidence="1 2">
    <name type="scientific">Aspergillus cavernicola</name>
    <dbReference type="NCBI Taxonomy" id="176166"/>
    <lineage>
        <taxon>Eukaryota</taxon>
        <taxon>Fungi</taxon>
        <taxon>Dikarya</taxon>
        <taxon>Ascomycota</taxon>
        <taxon>Pezizomycotina</taxon>
        <taxon>Eurotiomycetes</taxon>
        <taxon>Eurotiomycetidae</taxon>
        <taxon>Eurotiales</taxon>
        <taxon>Aspergillaceae</taxon>
        <taxon>Aspergillus</taxon>
        <taxon>Aspergillus subgen. Nidulantes</taxon>
    </lineage>
</organism>
<dbReference type="Proteomes" id="UP001610335">
    <property type="component" value="Unassembled WGS sequence"/>
</dbReference>
<evidence type="ECO:0000313" key="2">
    <source>
        <dbReference type="Proteomes" id="UP001610335"/>
    </source>
</evidence>